<evidence type="ECO:0000313" key="2">
    <source>
        <dbReference type="Proteomes" id="UP000824160"/>
    </source>
</evidence>
<dbReference type="Proteomes" id="UP000824160">
    <property type="component" value="Unassembled WGS sequence"/>
</dbReference>
<name>A0A9D1H7G3_9FIRM</name>
<comment type="caution">
    <text evidence="1">The sequence shown here is derived from an EMBL/GenBank/DDBJ whole genome shotgun (WGS) entry which is preliminary data.</text>
</comment>
<sequence length="214" mass="24303">MKEFMAALSEDFRRRPEGWKVNPQEQPVGKVSFYVDNSSYSTYELYIYQSDLNTLDQLEQTGYYDPDTGKISNSVPQNEIFNMEAAVVMPEDYTAAADNGDAGVFHFSDQAIGVVSRSYDDKDDVWDVRDELYAASGEANPHRTAEEQGMLTLNSGEEVPICQRDFTIAEIEELLSQVKVVGYSEEPLSILWINNHSYLIPEENVEAVRELIFK</sequence>
<reference evidence="1" key="2">
    <citation type="journal article" date="2021" name="PeerJ">
        <title>Extensive microbial diversity within the chicken gut microbiome revealed by metagenomics and culture.</title>
        <authorList>
            <person name="Gilroy R."/>
            <person name="Ravi A."/>
            <person name="Getino M."/>
            <person name="Pursley I."/>
            <person name="Horton D.L."/>
            <person name="Alikhan N.F."/>
            <person name="Baker D."/>
            <person name="Gharbi K."/>
            <person name="Hall N."/>
            <person name="Watson M."/>
            <person name="Adriaenssens E.M."/>
            <person name="Foster-Nyarko E."/>
            <person name="Jarju S."/>
            <person name="Secka A."/>
            <person name="Antonio M."/>
            <person name="Oren A."/>
            <person name="Chaudhuri R.R."/>
            <person name="La Ragione R."/>
            <person name="Hildebrand F."/>
            <person name="Pallen M.J."/>
        </authorList>
    </citation>
    <scope>NUCLEOTIDE SEQUENCE</scope>
    <source>
        <strain evidence="1">ChiBcec7-5410</strain>
    </source>
</reference>
<dbReference type="AlphaFoldDB" id="A0A9D1H7G3"/>
<evidence type="ECO:0000313" key="1">
    <source>
        <dbReference type="EMBL" id="HIT95088.1"/>
    </source>
</evidence>
<protein>
    <submittedName>
        <fullName evidence="1">Uncharacterized protein</fullName>
    </submittedName>
</protein>
<gene>
    <name evidence="1" type="ORF">IAC43_07865</name>
</gene>
<accession>A0A9D1H7G3</accession>
<organism evidence="1 2">
    <name type="scientific">Candidatus Faecivivens stercoripullorum</name>
    <dbReference type="NCBI Taxonomy" id="2840805"/>
    <lineage>
        <taxon>Bacteria</taxon>
        <taxon>Bacillati</taxon>
        <taxon>Bacillota</taxon>
        <taxon>Clostridia</taxon>
        <taxon>Eubacteriales</taxon>
        <taxon>Oscillospiraceae</taxon>
        <taxon>Oscillospiraceae incertae sedis</taxon>
        <taxon>Candidatus Faecivivens</taxon>
    </lineage>
</organism>
<reference evidence="1" key="1">
    <citation type="submission" date="2020-10" db="EMBL/GenBank/DDBJ databases">
        <authorList>
            <person name="Gilroy R."/>
        </authorList>
    </citation>
    <scope>NUCLEOTIDE SEQUENCE</scope>
    <source>
        <strain evidence="1">ChiBcec7-5410</strain>
    </source>
</reference>
<proteinExistence type="predicted"/>
<dbReference type="EMBL" id="DVLW01000215">
    <property type="protein sequence ID" value="HIT95088.1"/>
    <property type="molecule type" value="Genomic_DNA"/>
</dbReference>